<feature type="compositionally biased region" description="Acidic residues" evidence="1">
    <location>
        <begin position="64"/>
        <end position="108"/>
    </location>
</feature>
<keyword evidence="2" id="KW-1133">Transmembrane helix</keyword>
<feature type="domain" description="C2H2-type" evidence="3">
    <location>
        <begin position="13"/>
        <end position="42"/>
    </location>
</feature>
<dbReference type="EMBL" id="MN738881">
    <property type="protein sequence ID" value="QHT29753.1"/>
    <property type="molecule type" value="Genomic_DNA"/>
</dbReference>
<evidence type="ECO:0000256" key="2">
    <source>
        <dbReference type="SAM" id="Phobius"/>
    </source>
</evidence>
<dbReference type="PROSITE" id="PS00028">
    <property type="entry name" value="ZINC_FINGER_C2H2_1"/>
    <property type="match status" value="1"/>
</dbReference>
<keyword evidence="2" id="KW-0812">Transmembrane</keyword>
<sequence length="179" mass="20128">MNEMTSTPPPNAFPCPQCERIYKTKNGLRNHLRKYVHGTSASVPVSSAPVETVETVQVQVQSEPEGDQDDELEYDLEDDQEEDDEDDQEYDQEEEDEDGPEYEQDEDDRYPVLSLSVFDNNKCNNKYICVTVMDTYHVAFLAAIFMAVLTNMGMVTYVIYSQGSGSSSPANATLATLKN</sequence>
<feature type="compositionally biased region" description="Low complexity" evidence="1">
    <location>
        <begin position="39"/>
        <end position="61"/>
    </location>
</feature>
<evidence type="ECO:0000256" key="1">
    <source>
        <dbReference type="SAM" id="MobiDB-lite"/>
    </source>
</evidence>
<feature type="region of interest" description="Disordered" evidence="1">
    <location>
        <begin position="39"/>
        <end position="109"/>
    </location>
</feature>
<accession>A0A6C0EMQ9</accession>
<dbReference type="PROSITE" id="PS50157">
    <property type="entry name" value="ZINC_FINGER_C2H2_2"/>
    <property type="match status" value="1"/>
</dbReference>
<dbReference type="Gene3D" id="3.30.160.60">
    <property type="entry name" value="Classic Zinc Finger"/>
    <property type="match status" value="1"/>
</dbReference>
<protein>
    <recommendedName>
        <fullName evidence="3">C2H2-type domain-containing protein</fullName>
    </recommendedName>
</protein>
<reference evidence="4" key="1">
    <citation type="journal article" date="2020" name="Nature">
        <title>Giant virus diversity and host interactions through global metagenomics.</title>
        <authorList>
            <person name="Schulz F."/>
            <person name="Roux S."/>
            <person name="Paez-Espino D."/>
            <person name="Jungbluth S."/>
            <person name="Walsh D.A."/>
            <person name="Denef V.J."/>
            <person name="McMahon K.D."/>
            <person name="Konstantinidis K.T."/>
            <person name="Eloe-Fadrosh E.A."/>
            <person name="Kyrpides N.C."/>
            <person name="Woyke T."/>
        </authorList>
    </citation>
    <scope>NUCLEOTIDE SEQUENCE</scope>
    <source>
        <strain evidence="4">GVMAG-M-3300009068-24</strain>
    </source>
</reference>
<name>A0A6C0EMQ9_9ZZZZ</name>
<organism evidence="4">
    <name type="scientific">viral metagenome</name>
    <dbReference type="NCBI Taxonomy" id="1070528"/>
    <lineage>
        <taxon>unclassified sequences</taxon>
        <taxon>metagenomes</taxon>
        <taxon>organismal metagenomes</taxon>
    </lineage>
</organism>
<proteinExistence type="predicted"/>
<dbReference type="SMART" id="SM00355">
    <property type="entry name" value="ZnF_C2H2"/>
    <property type="match status" value="1"/>
</dbReference>
<keyword evidence="2" id="KW-0472">Membrane</keyword>
<dbReference type="InterPro" id="IPR013087">
    <property type="entry name" value="Znf_C2H2_type"/>
</dbReference>
<dbReference type="AlphaFoldDB" id="A0A6C0EMQ9"/>
<evidence type="ECO:0000313" key="4">
    <source>
        <dbReference type="EMBL" id="QHT29753.1"/>
    </source>
</evidence>
<feature type="transmembrane region" description="Helical" evidence="2">
    <location>
        <begin position="136"/>
        <end position="160"/>
    </location>
</feature>
<evidence type="ECO:0000259" key="3">
    <source>
        <dbReference type="PROSITE" id="PS50157"/>
    </source>
</evidence>